<name>A0ABN9FE19_9NEOB</name>
<protein>
    <submittedName>
        <fullName evidence="1">Uncharacterized protein</fullName>
    </submittedName>
</protein>
<evidence type="ECO:0000313" key="1">
    <source>
        <dbReference type="EMBL" id="CAI9594067.1"/>
    </source>
</evidence>
<keyword evidence="2" id="KW-1185">Reference proteome</keyword>
<sequence>MRWCIVMHEDDFITESIVLPSVPGKKVVSHKLHILCRGHLYTFGAPKGAYQLCSHDSGPQHDSTTALLTSQPCWNRVAVHQPSTTPSIWTIQGCTALISEQDCLKISLHVFFCPMQPFLLLSIGYWWPNRRFMHSCKTLEDSTS</sequence>
<reference evidence="1" key="1">
    <citation type="submission" date="2023-05" db="EMBL/GenBank/DDBJ databases">
        <authorList>
            <person name="Stuckert A."/>
        </authorList>
    </citation>
    <scope>NUCLEOTIDE SEQUENCE</scope>
</reference>
<organism evidence="1 2">
    <name type="scientific">Staurois parvus</name>
    <dbReference type="NCBI Taxonomy" id="386267"/>
    <lineage>
        <taxon>Eukaryota</taxon>
        <taxon>Metazoa</taxon>
        <taxon>Chordata</taxon>
        <taxon>Craniata</taxon>
        <taxon>Vertebrata</taxon>
        <taxon>Euteleostomi</taxon>
        <taxon>Amphibia</taxon>
        <taxon>Batrachia</taxon>
        <taxon>Anura</taxon>
        <taxon>Neobatrachia</taxon>
        <taxon>Ranoidea</taxon>
        <taxon>Ranidae</taxon>
        <taxon>Staurois</taxon>
    </lineage>
</organism>
<gene>
    <name evidence="1" type="ORF">SPARVUS_LOCUS11668714</name>
</gene>
<proteinExistence type="predicted"/>
<dbReference type="EMBL" id="CATNWA010016616">
    <property type="protein sequence ID" value="CAI9594067.1"/>
    <property type="molecule type" value="Genomic_DNA"/>
</dbReference>
<dbReference type="Proteomes" id="UP001162483">
    <property type="component" value="Unassembled WGS sequence"/>
</dbReference>
<comment type="caution">
    <text evidence="1">The sequence shown here is derived from an EMBL/GenBank/DDBJ whole genome shotgun (WGS) entry which is preliminary data.</text>
</comment>
<accession>A0ABN9FE19</accession>
<evidence type="ECO:0000313" key="2">
    <source>
        <dbReference type="Proteomes" id="UP001162483"/>
    </source>
</evidence>